<reference evidence="1 2" key="1">
    <citation type="submission" date="2019-01" db="EMBL/GenBank/DDBJ databases">
        <title>Whole Genome of Ornithobacterium rhinotracheale FARPER-174b.</title>
        <authorList>
            <person name="Tataje-Lavanda L.A."/>
            <person name="Montalvan A."/>
            <person name="Montesinos R."/>
            <person name="Zimic M."/>
            <person name="Fernandez-Sanchez M."/>
            <person name="Fernandez-Diaz M."/>
        </authorList>
    </citation>
    <scope>NUCLEOTIDE SEQUENCE [LARGE SCALE GENOMIC DNA]</scope>
    <source>
        <strain evidence="1 2">FARPER-174b</strain>
    </source>
</reference>
<dbReference type="RefSeq" id="WP_128502014.1">
    <property type="nucleotide sequence ID" value="NZ_CP035107.1"/>
</dbReference>
<proteinExistence type="predicted"/>
<dbReference type="Proteomes" id="UP000287701">
    <property type="component" value="Chromosome"/>
</dbReference>
<accession>A0A3R5XUN7</accession>
<evidence type="ECO:0000313" key="1">
    <source>
        <dbReference type="EMBL" id="QAR31605.1"/>
    </source>
</evidence>
<dbReference type="EMBL" id="CP035107">
    <property type="protein sequence ID" value="QAR31605.1"/>
    <property type="molecule type" value="Genomic_DNA"/>
</dbReference>
<protein>
    <submittedName>
        <fullName evidence="1">Uncharacterized protein</fullName>
    </submittedName>
</protein>
<dbReference type="OrthoDB" id="1323375at2"/>
<name>A0A3R5XUN7_ORNRH</name>
<sequence>MRKVVFVALALCTSVSFGQEKIKRAKENLKDREYESLEYMPLEVSSSQSSVRRYDNDEMGIGTMLVIGLAWFPLVESPLTIDKEMRNAELQPYPYFQKSKGDYSYTQDRDFILRTHVSDYFLKSTYVKANQLQVNLRIGDRFGFSPSHTHYWGKENGKAERLDLFYATIDYYRIRTQIFTLNWGVGVAYLGNEVKKGGLALNFGAGFYMKPISVKINYKAAFLGGDLSGNADQFEINPTFHFKQYEVGAKYFHHNIGDIKFNGVGFGTGIYF</sequence>
<organism evidence="1 2">
    <name type="scientific">Ornithobacterium rhinotracheale</name>
    <dbReference type="NCBI Taxonomy" id="28251"/>
    <lineage>
        <taxon>Bacteria</taxon>
        <taxon>Pseudomonadati</taxon>
        <taxon>Bacteroidota</taxon>
        <taxon>Flavobacteriia</taxon>
        <taxon>Flavobacteriales</taxon>
        <taxon>Weeksellaceae</taxon>
        <taxon>Ornithobacterium</taxon>
    </lineage>
</organism>
<evidence type="ECO:0000313" key="2">
    <source>
        <dbReference type="Proteomes" id="UP000287701"/>
    </source>
</evidence>
<gene>
    <name evidence="1" type="ORF">EQP59_09760</name>
</gene>
<dbReference type="AlphaFoldDB" id="A0A3R5XUN7"/>